<protein>
    <submittedName>
        <fullName evidence="2">Uncharacterized protein</fullName>
    </submittedName>
</protein>
<reference evidence="2 3" key="1">
    <citation type="submission" date="2015-01" db="EMBL/GenBank/DDBJ databases">
        <title>Draft genome sequence of Leucobacter komagatae strain VKM ST2845.</title>
        <authorList>
            <person name="Karlyshev A.V."/>
            <person name="Kudryashova E.B."/>
        </authorList>
    </citation>
    <scope>NUCLEOTIDE SEQUENCE [LARGE SCALE GENOMIC DNA]</scope>
    <source>
        <strain evidence="2 3">VKM ST2845</strain>
    </source>
</reference>
<sequence>MTKHQRKQWWAWAAAAIVVASGVLALWMTPPKVELNGGQNPSVTCASLVRTTSPVSLWPYINEVQGWVEDGHLADETDYVLETIGMIERCGVARQNREVALMLAAIGGATLLIVTRPRSGDGRTAADDTSAARSE</sequence>
<keyword evidence="1" id="KW-0472">Membrane</keyword>
<dbReference type="Proteomes" id="UP000032120">
    <property type="component" value="Unassembled WGS sequence"/>
</dbReference>
<evidence type="ECO:0000313" key="3">
    <source>
        <dbReference type="Proteomes" id="UP000032120"/>
    </source>
</evidence>
<evidence type="ECO:0000313" key="2">
    <source>
        <dbReference type="EMBL" id="KIP53202.1"/>
    </source>
</evidence>
<organism evidence="2 3">
    <name type="scientific">Leucobacter komagatae</name>
    <dbReference type="NCBI Taxonomy" id="55969"/>
    <lineage>
        <taxon>Bacteria</taxon>
        <taxon>Bacillati</taxon>
        <taxon>Actinomycetota</taxon>
        <taxon>Actinomycetes</taxon>
        <taxon>Micrococcales</taxon>
        <taxon>Microbacteriaceae</taxon>
        <taxon>Leucobacter</taxon>
    </lineage>
</organism>
<gene>
    <name evidence="2" type="ORF">SD72_05200</name>
</gene>
<feature type="transmembrane region" description="Helical" evidence="1">
    <location>
        <begin position="9"/>
        <end position="28"/>
    </location>
</feature>
<comment type="caution">
    <text evidence="2">The sequence shown here is derived from an EMBL/GenBank/DDBJ whole genome shotgun (WGS) entry which is preliminary data.</text>
</comment>
<keyword evidence="1" id="KW-0812">Transmembrane</keyword>
<proteinExistence type="predicted"/>
<keyword evidence="3" id="KW-1185">Reference proteome</keyword>
<evidence type="ECO:0000256" key="1">
    <source>
        <dbReference type="SAM" id="Phobius"/>
    </source>
</evidence>
<dbReference type="RefSeq" id="WP_042543362.1">
    <property type="nucleotide sequence ID" value="NZ_JXSQ01000004.1"/>
</dbReference>
<dbReference type="EMBL" id="JXSQ01000004">
    <property type="protein sequence ID" value="KIP53202.1"/>
    <property type="molecule type" value="Genomic_DNA"/>
</dbReference>
<dbReference type="AlphaFoldDB" id="A0A0D0IQ96"/>
<accession>A0A0D0IQ96</accession>
<name>A0A0D0IQ96_9MICO</name>
<keyword evidence="1" id="KW-1133">Transmembrane helix</keyword>